<dbReference type="EMBL" id="PFET01000005">
    <property type="protein sequence ID" value="PJE76107.1"/>
    <property type="molecule type" value="Genomic_DNA"/>
</dbReference>
<sequence>MRYLTASIVIISFIVVAVFGMLLAAEAMTNHHDCMTSTMTGNPCPENQLGELAHHFALLHTVSASRPWSLASLVLAVLSFFFVIVFLSAEASPPLSVFVFFSASNERHRFFTEPLLRWLTRFEHSPSL</sequence>
<feature type="transmembrane region" description="Helical" evidence="1">
    <location>
        <begin position="6"/>
        <end position="25"/>
    </location>
</feature>
<evidence type="ECO:0000313" key="3">
    <source>
        <dbReference type="Proteomes" id="UP000231152"/>
    </source>
</evidence>
<keyword evidence="1" id="KW-0472">Membrane</keyword>
<evidence type="ECO:0000256" key="1">
    <source>
        <dbReference type="SAM" id="Phobius"/>
    </source>
</evidence>
<accession>A0A2M8LF85</accession>
<name>A0A2M8LF85_9BACT</name>
<keyword evidence="1" id="KW-1133">Transmembrane helix</keyword>
<feature type="transmembrane region" description="Helical" evidence="1">
    <location>
        <begin position="68"/>
        <end position="89"/>
    </location>
</feature>
<comment type="caution">
    <text evidence="2">The sequence shown here is derived from an EMBL/GenBank/DDBJ whole genome shotgun (WGS) entry which is preliminary data.</text>
</comment>
<protein>
    <submittedName>
        <fullName evidence="2">Uncharacterized protein</fullName>
    </submittedName>
</protein>
<evidence type="ECO:0000313" key="2">
    <source>
        <dbReference type="EMBL" id="PJE76107.1"/>
    </source>
</evidence>
<reference evidence="2 3" key="1">
    <citation type="submission" date="2017-09" db="EMBL/GenBank/DDBJ databases">
        <title>Depth-based differentiation of microbial function through sediment-hosted aquifers and enrichment of novel symbionts in the deep terrestrial subsurface.</title>
        <authorList>
            <person name="Probst A.J."/>
            <person name="Ladd B."/>
            <person name="Jarett J.K."/>
            <person name="Geller-Mcgrath D.E."/>
            <person name="Sieber C.M."/>
            <person name="Emerson J.B."/>
            <person name="Anantharaman K."/>
            <person name="Thomas B.C."/>
            <person name="Malmstrom R."/>
            <person name="Stieglmeier M."/>
            <person name="Klingl A."/>
            <person name="Woyke T."/>
            <person name="Ryan C.M."/>
            <person name="Banfield J.F."/>
        </authorList>
    </citation>
    <scope>NUCLEOTIDE SEQUENCE [LARGE SCALE GENOMIC DNA]</scope>
    <source>
        <strain evidence="2">CG10_big_fil_rev_8_21_14_0_10_48_11</strain>
    </source>
</reference>
<dbReference type="Proteomes" id="UP000231152">
    <property type="component" value="Unassembled WGS sequence"/>
</dbReference>
<keyword evidence="1" id="KW-0812">Transmembrane</keyword>
<dbReference type="AlphaFoldDB" id="A0A2M8LF85"/>
<proteinExistence type="predicted"/>
<organism evidence="2 3">
    <name type="scientific">Candidatus Uhrbacteria bacterium CG10_big_fil_rev_8_21_14_0_10_48_11</name>
    <dbReference type="NCBI Taxonomy" id="1975037"/>
    <lineage>
        <taxon>Bacteria</taxon>
        <taxon>Candidatus Uhriibacteriota</taxon>
    </lineage>
</organism>
<gene>
    <name evidence="2" type="ORF">COV04_01085</name>
</gene>